<evidence type="ECO:0000313" key="3">
    <source>
        <dbReference type="Proteomes" id="UP000178583"/>
    </source>
</evidence>
<sequence>MPLPTWDVFIGLIFIVGIAYGLILRREKTITTLCSTYIGLVIATSFSSYIFDFFNGNKVVANQIWIRSSASLSTVSIATLLLATFLVSGAINSTSSKAGDVSFFEVIVYSSLNIALILSAVLGFLPEEARAGYLEASRFARILFDLKTLWVVLPPIALVILNFRRK</sequence>
<name>A0A1F5E494_9BACT</name>
<accession>A0A1F5E494</accession>
<dbReference type="AlphaFoldDB" id="A0A1F5E494"/>
<feature type="transmembrane region" description="Helical" evidence="1">
    <location>
        <begin position="6"/>
        <end position="23"/>
    </location>
</feature>
<reference evidence="2 3" key="1">
    <citation type="journal article" date="2016" name="Nat. Commun.">
        <title>Thousands of microbial genomes shed light on interconnected biogeochemical processes in an aquifer system.</title>
        <authorList>
            <person name="Anantharaman K."/>
            <person name="Brown C.T."/>
            <person name="Hug L.A."/>
            <person name="Sharon I."/>
            <person name="Castelle C.J."/>
            <person name="Probst A.J."/>
            <person name="Thomas B.C."/>
            <person name="Singh A."/>
            <person name="Wilkins M.J."/>
            <person name="Karaoz U."/>
            <person name="Brodie E.L."/>
            <person name="Williams K.H."/>
            <person name="Hubbard S.S."/>
            <person name="Banfield J.F."/>
        </authorList>
    </citation>
    <scope>NUCLEOTIDE SEQUENCE [LARGE SCALE GENOMIC DNA]</scope>
</reference>
<evidence type="ECO:0008006" key="4">
    <source>
        <dbReference type="Google" id="ProtNLM"/>
    </source>
</evidence>
<gene>
    <name evidence="2" type="ORF">A2215_03845</name>
</gene>
<comment type="caution">
    <text evidence="2">The sequence shown here is derived from an EMBL/GenBank/DDBJ whole genome shotgun (WGS) entry which is preliminary data.</text>
</comment>
<dbReference type="EMBL" id="MEZY01000053">
    <property type="protein sequence ID" value="OGD62136.1"/>
    <property type="molecule type" value="Genomic_DNA"/>
</dbReference>
<feature type="transmembrane region" description="Helical" evidence="1">
    <location>
        <begin position="103"/>
        <end position="126"/>
    </location>
</feature>
<keyword evidence="1" id="KW-0812">Transmembrane</keyword>
<organism evidence="2 3">
    <name type="scientific">Candidatus Berkelbacteria bacterium RIFOXYA2_FULL_43_10</name>
    <dbReference type="NCBI Taxonomy" id="1797472"/>
    <lineage>
        <taxon>Bacteria</taxon>
        <taxon>Candidatus Berkelbacteria</taxon>
    </lineage>
</organism>
<proteinExistence type="predicted"/>
<keyword evidence="1" id="KW-1133">Transmembrane helix</keyword>
<evidence type="ECO:0000256" key="1">
    <source>
        <dbReference type="SAM" id="Phobius"/>
    </source>
</evidence>
<protein>
    <recommendedName>
        <fullName evidence="4">Colicin V production protein</fullName>
    </recommendedName>
</protein>
<feature type="transmembrane region" description="Helical" evidence="1">
    <location>
        <begin position="30"/>
        <end position="51"/>
    </location>
</feature>
<evidence type="ECO:0000313" key="2">
    <source>
        <dbReference type="EMBL" id="OGD62136.1"/>
    </source>
</evidence>
<keyword evidence="1" id="KW-0472">Membrane</keyword>
<dbReference type="Proteomes" id="UP000178583">
    <property type="component" value="Unassembled WGS sequence"/>
</dbReference>
<feature type="transmembrane region" description="Helical" evidence="1">
    <location>
        <begin position="146"/>
        <end position="163"/>
    </location>
</feature>
<feature type="transmembrane region" description="Helical" evidence="1">
    <location>
        <begin position="71"/>
        <end position="91"/>
    </location>
</feature>